<proteinExistence type="predicted"/>
<accession>A0A9D5A1E8</accession>
<dbReference type="Gramene" id="Psat07G0505200-T1">
    <property type="protein sequence ID" value="KAI5389615.1"/>
    <property type="gene ID" value="KIW84_075052"/>
</dbReference>
<gene>
    <name evidence="1" type="ORF">KIW84_075052</name>
</gene>
<dbReference type="AlphaFoldDB" id="A0A9D5A1E8"/>
<sequence>MLGTCTPDNKQKLDSIYSFCEAYDPSAPLEVSKPEANSKILVHRAQDRDLLDLTLSHSGHSPFRQWPFSPWSIRWSVQGQKLEHIDSACSCPSLHGLSLGVVSTPYCRAEKLTLVN</sequence>
<name>A0A9D5A1E8_PEA</name>
<keyword evidence="2" id="KW-1185">Reference proteome</keyword>
<dbReference type="Proteomes" id="UP001058974">
    <property type="component" value="Chromosome 7"/>
</dbReference>
<comment type="caution">
    <text evidence="1">The sequence shown here is derived from an EMBL/GenBank/DDBJ whole genome shotgun (WGS) entry which is preliminary data.</text>
</comment>
<evidence type="ECO:0000313" key="1">
    <source>
        <dbReference type="EMBL" id="KAI5389615.1"/>
    </source>
</evidence>
<evidence type="ECO:0000313" key="2">
    <source>
        <dbReference type="Proteomes" id="UP001058974"/>
    </source>
</evidence>
<reference evidence="1 2" key="1">
    <citation type="journal article" date="2022" name="Nat. Genet.">
        <title>Improved pea reference genome and pan-genome highlight genomic features and evolutionary characteristics.</title>
        <authorList>
            <person name="Yang T."/>
            <person name="Liu R."/>
            <person name="Luo Y."/>
            <person name="Hu S."/>
            <person name="Wang D."/>
            <person name="Wang C."/>
            <person name="Pandey M.K."/>
            <person name="Ge S."/>
            <person name="Xu Q."/>
            <person name="Li N."/>
            <person name="Li G."/>
            <person name="Huang Y."/>
            <person name="Saxena R.K."/>
            <person name="Ji Y."/>
            <person name="Li M."/>
            <person name="Yan X."/>
            <person name="He Y."/>
            <person name="Liu Y."/>
            <person name="Wang X."/>
            <person name="Xiang C."/>
            <person name="Varshney R.K."/>
            <person name="Ding H."/>
            <person name="Gao S."/>
            <person name="Zong X."/>
        </authorList>
    </citation>
    <scope>NUCLEOTIDE SEQUENCE [LARGE SCALE GENOMIC DNA]</scope>
    <source>
        <strain evidence="1 2">cv. Zhongwan 6</strain>
    </source>
</reference>
<protein>
    <submittedName>
        <fullName evidence="1">Uncharacterized protein</fullName>
    </submittedName>
</protein>
<dbReference type="EMBL" id="JAMSHJ010000007">
    <property type="protein sequence ID" value="KAI5389615.1"/>
    <property type="molecule type" value="Genomic_DNA"/>
</dbReference>
<organism evidence="1 2">
    <name type="scientific">Pisum sativum</name>
    <name type="common">Garden pea</name>
    <name type="synonym">Lathyrus oleraceus</name>
    <dbReference type="NCBI Taxonomy" id="3888"/>
    <lineage>
        <taxon>Eukaryota</taxon>
        <taxon>Viridiplantae</taxon>
        <taxon>Streptophyta</taxon>
        <taxon>Embryophyta</taxon>
        <taxon>Tracheophyta</taxon>
        <taxon>Spermatophyta</taxon>
        <taxon>Magnoliopsida</taxon>
        <taxon>eudicotyledons</taxon>
        <taxon>Gunneridae</taxon>
        <taxon>Pentapetalae</taxon>
        <taxon>rosids</taxon>
        <taxon>fabids</taxon>
        <taxon>Fabales</taxon>
        <taxon>Fabaceae</taxon>
        <taxon>Papilionoideae</taxon>
        <taxon>50 kb inversion clade</taxon>
        <taxon>NPAAA clade</taxon>
        <taxon>Hologalegina</taxon>
        <taxon>IRL clade</taxon>
        <taxon>Fabeae</taxon>
        <taxon>Lathyrus</taxon>
    </lineage>
</organism>